<accession>A0A1U7HGE7</accession>
<dbReference type="InterPro" id="IPR001763">
    <property type="entry name" value="Rhodanese-like_dom"/>
</dbReference>
<name>A0A1U7HGE7_9CHRO</name>
<dbReference type="CDD" id="cd00158">
    <property type="entry name" value="RHOD"/>
    <property type="match status" value="1"/>
</dbReference>
<keyword evidence="3" id="KW-1185">Reference proteome</keyword>
<dbReference type="PROSITE" id="PS50206">
    <property type="entry name" value="RHODANESE_3"/>
    <property type="match status" value="1"/>
</dbReference>
<reference evidence="2 3" key="1">
    <citation type="submission" date="2016-11" db="EMBL/GenBank/DDBJ databases">
        <title>Draft Genome Sequences of Nine Cyanobacterial Strains from Diverse Habitats.</title>
        <authorList>
            <person name="Zhu T."/>
            <person name="Hou S."/>
            <person name="Lu X."/>
            <person name="Hess W.R."/>
        </authorList>
    </citation>
    <scope>NUCLEOTIDE SEQUENCE [LARGE SCALE GENOMIC DNA]</scope>
    <source>
        <strain evidence="2 3">5.2 s.c.1</strain>
    </source>
</reference>
<dbReference type="Gene3D" id="3.40.250.10">
    <property type="entry name" value="Rhodanese-like domain"/>
    <property type="match status" value="1"/>
</dbReference>
<feature type="domain" description="Rhodanese" evidence="1">
    <location>
        <begin position="8"/>
        <end position="34"/>
    </location>
</feature>
<comment type="caution">
    <text evidence="2">The sequence shown here is derived from an EMBL/GenBank/DDBJ whole genome shotgun (WGS) entry which is preliminary data.</text>
</comment>
<dbReference type="InterPro" id="IPR036873">
    <property type="entry name" value="Rhodanese-like_dom_sf"/>
</dbReference>
<dbReference type="Pfam" id="PF00581">
    <property type="entry name" value="Rhodanese"/>
    <property type="match status" value="1"/>
</dbReference>
<evidence type="ECO:0000313" key="2">
    <source>
        <dbReference type="EMBL" id="OKH22672.1"/>
    </source>
</evidence>
<evidence type="ECO:0000313" key="3">
    <source>
        <dbReference type="Proteomes" id="UP000185984"/>
    </source>
</evidence>
<dbReference type="SUPFAM" id="SSF52821">
    <property type="entry name" value="Rhodanese/Cell cycle control phosphatase"/>
    <property type="match status" value="1"/>
</dbReference>
<sequence length="37" mass="4181">MRFRGQLDDPNVLVLDVRGDDEYQKGAIPGARNIYTS</sequence>
<evidence type="ECO:0000259" key="1">
    <source>
        <dbReference type="PROSITE" id="PS50206"/>
    </source>
</evidence>
<proteinExistence type="predicted"/>
<gene>
    <name evidence="2" type="ORF">NIES1031_19655</name>
</gene>
<dbReference type="Proteomes" id="UP000185984">
    <property type="component" value="Unassembled WGS sequence"/>
</dbReference>
<dbReference type="EMBL" id="MRCC01000019">
    <property type="protein sequence ID" value="OKH22672.1"/>
    <property type="molecule type" value="Genomic_DNA"/>
</dbReference>
<dbReference type="AlphaFoldDB" id="A0A1U7HGE7"/>
<protein>
    <recommendedName>
        <fullName evidence="1">Rhodanese domain-containing protein</fullName>
    </recommendedName>
</protein>
<organism evidence="2 3">
    <name type="scientific">Chroogloeocystis siderophila 5.2 s.c.1</name>
    <dbReference type="NCBI Taxonomy" id="247279"/>
    <lineage>
        <taxon>Bacteria</taxon>
        <taxon>Bacillati</taxon>
        <taxon>Cyanobacteriota</taxon>
        <taxon>Cyanophyceae</taxon>
        <taxon>Oscillatoriophycideae</taxon>
        <taxon>Chroococcales</taxon>
        <taxon>Chroococcaceae</taxon>
        <taxon>Chroogloeocystis</taxon>
    </lineage>
</organism>